<dbReference type="NCBIfam" id="TIGR03357">
    <property type="entry name" value="VI_zyme"/>
    <property type="match status" value="1"/>
</dbReference>
<sequence length="125" mass="14162">MSVWKPLRPETGREAVFIRSGNPFARTYETFLIPRSGSCRGAPELGIDEPEGAENFRESMSRAIEQCIERYEPRISHAEVQAVVSSASSPLDMTFHITAWVTFNETHEVLEFDMAPNGSQHYRVD</sequence>
<dbReference type="InterPro" id="IPR017737">
    <property type="entry name" value="TssE1-like"/>
</dbReference>
<evidence type="ECO:0000313" key="2">
    <source>
        <dbReference type="EMBL" id="STH72070.1"/>
    </source>
</evidence>
<dbReference type="Gene3D" id="3.10.450.40">
    <property type="match status" value="1"/>
</dbReference>
<evidence type="ECO:0000313" key="3">
    <source>
        <dbReference type="Proteomes" id="UP000254428"/>
    </source>
</evidence>
<organism evidence="2 3">
    <name type="scientific">Escherichia coli</name>
    <dbReference type="NCBI Taxonomy" id="562"/>
    <lineage>
        <taxon>Bacteria</taxon>
        <taxon>Pseudomonadati</taxon>
        <taxon>Pseudomonadota</taxon>
        <taxon>Gammaproteobacteria</taxon>
        <taxon>Enterobacterales</taxon>
        <taxon>Enterobacteriaceae</taxon>
        <taxon>Escherichia</taxon>
    </lineage>
</organism>
<dbReference type="EMBL" id="UGBT01000002">
    <property type="protein sequence ID" value="STH72070.1"/>
    <property type="molecule type" value="Genomic_DNA"/>
</dbReference>
<name>A0A376P0X3_ECOLX</name>
<protein>
    <submittedName>
        <fullName evidence="2">Type VI secretion system lysozyme-like protein</fullName>
    </submittedName>
</protein>
<feature type="domain" description="IraD/Gp25-like" evidence="1">
    <location>
        <begin position="53"/>
        <end position="102"/>
    </location>
</feature>
<dbReference type="InterPro" id="IPR007048">
    <property type="entry name" value="IraD/Gp25-like"/>
</dbReference>
<evidence type="ECO:0000259" key="1">
    <source>
        <dbReference type="Pfam" id="PF04965"/>
    </source>
</evidence>
<dbReference type="AlphaFoldDB" id="A0A376P0X3"/>
<dbReference type="Proteomes" id="UP000254428">
    <property type="component" value="Unassembled WGS sequence"/>
</dbReference>
<gene>
    <name evidence="2" type="ORF">NCTC11341_03731</name>
</gene>
<accession>A0A376P0X3</accession>
<proteinExistence type="predicted"/>
<dbReference type="Pfam" id="PF04965">
    <property type="entry name" value="GPW_gp25"/>
    <property type="match status" value="1"/>
</dbReference>
<dbReference type="SUPFAM" id="SSF160719">
    <property type="entry name" value="gpW/gp25-like"/>
    <property type="match status" value="1"/>
</dbReference>
<reference evidence="2 3" key="1">
    <citation type="submission" date="2018-06" db="EMBL/GenBank/DDBJ databases">
        <authorList>
            <consortium name="Pathogen Informatics"/>
            <person name="Doyle S."/>
        </authorList>
    </citation>
    <scope>NUCLEOTIDE SEQUENCE [LARGE SCALE GENOMIC DNA]</scope>
    <source>
        <strain evidence="2 3">NCTC11341</strain>
    </source>
</reference>